<dbReference type="Proteomes" id="UP000236291">
    <property type="component" value="Unassembled WGS sequence"/>
</dbReference>
<reference evidence="1 2" key="2">
    <citation type="journal article" date="2017" name="Front. Plant Sci.">
        <title>Gene Classification and Mining of Molecular Markers Useful in Red Clover (Trifolium pratense) Breeding.</title>
        <authorList>
            <person name="Istvanek J."/>
            <person name="Dluhosova J."/>
            <person name="Dluhos P."/>
            <person name="Patkova L."/>
            <person name="Nedelnik J."/>
            <person name="Repkova J."/>
        </authorList>
    </citation>
    <scope>NUCLEOTIDE SEQUENCE [LARGE SCALE GENOMIC DNA]</scope>
    <source>
        <strain evidence="2">cv. Tatra</strain>
        <tissue evidence="1">Young leaves</tissue>
    </source>
</reference>
<name>A0A2K3K1V9_TRIPR</name>
<proteinExistence type="predicted"/>
<reference evidence="1 2" key="1">
    <citation type="journal article" date="2014" name="Am. J. Bot.">
        <title>Genome assembly and annotation for red clover (Trifolium pratense; Fabaceae).</title>
        <authorList>
            <person name="Istvanek J."/>
            <person name="Jaros M."/>
            <person name="Krenek A."/>
            <person name="Repkova J."/>
        </authorList>
    </citation>
    <scope>NUCLEOTIDE SEQUENCE [LARGE SCALE GENOMIC DNA]</scope>
    <source>
        <strain evidence="2">cv. Tatra</strain>
        <tissue evidence="1">Young leaves</tissue>
    </source>
</reference>
<dbReference type="EMBL" id="ASHM01135943">
    <property type="protein sequence ID" value="PNX60283.1"/>
    <property type="molecule type" value="Genomic_DNA"/>
</dbReference>
<organism evidence="1 2">
    <name type="scientific">Trifolium pratense</name>
    <name type="common">Red clover</name>
    <dbReference type="NCBI Taxonomy" id="57577"/>
    <lineage>
        <taxon>Eukaryota</taxon>
        <taxon>Viridiplantae</taxon>
        <taxon>Streptophyta</taxon>
        <taxon>Embryophyta</taxon>
        <taxon>Tracheophyta</taxon>
        <taxon>Spermatophyta</taxon>
        <taxon>Magnoliopsida</taxon>
        <taxon>eudicotyledons</taxon>
        <taxon>Gunneridae</taxon>
        <taxon>Pentapetalae</taxon>
        <taxon>rosids</taxon>
        <taxon>fabids</taxon>
        <taxon>Fabales</taxon>
        <taxon>Fabaceae</taxon>
        <taxon>Papilionoideae</taxon>
        <taxon>50 kb inversion clade</taxon>
        <taxon>NPAAA clade</taxon>
        <taxon>Hologalegina</taxon>
        <taxon>IRL clade</taxon>
        <taxon>Trifolieae</taxon>
        <taxon>Trifolium</taxon>
    </lineage>
</organism>
<protein>
    <submittedName>
        <fullName evidence="1">Uncharacterized protein</fullName>
    </submittedName>
</protein>
<sequence>MGSWDNNIWSWKLDWSVPLTESETSDAAESLLLLEQVQPRRDCIDRRRWIPNTASFFSVQSAYAHLQNSNNMAAIDSNMLIALKKLWKNNVPFE</sequence>
<dbReference type="AlphaFoldDB" id="A0A2K3K1V9"/>
<evidence type="ECO:0000313" key="2">
    <source>
        <dbReference type="Proteomes" id="UP000236291"/>
    </source>
</evidence>
<feature type="non-terminal residue" evidence="1">
    <location>
        <position position="94"/>
    </location>
</feature>
<comment type="caution">
    <text evidence="1">The sequence shown here is derived from an EMBL/GenBank/DDBJ whole genome shotgun (WGS) entry which is preliminary data.</text>
</comment>
<evidence type="ECO:0000313" key="1">
    <source>
        <dbReference type="EMBL" id="PNX60283.1"/>
    </source>
</evidence>
<accession>A0A2K3K1V9</accession>
<gene>
    <name evidence="1" type="ORF">L195_g060109</name>
</gene>